<feature type="domain" description="Helicase C-terminal" evidence="15">
    <location>
        <begin position="813"/>
        <end position="974"/>
    </location>
</feature>
<dbReference type="PROSITE" id="PS51192">
    <property type="entry name" value="HELICASE_ATP_BIND_1"/>
    <property type="match status" value="1"/>
</dbReference>
<dbReference type="InterPro" id="IPR014001">
    <property type="entry name" value="Helicase_ATP-bd"/>
</dbReference>
<dbReference type="GO" id="GO:0006355">
    <property type="term" value="P:regulation of DNA-templated transcription"/>
    <property type="evidence" value="ECO:0007669"/>
    <property type="project" value="UniProtKB-UniRule"/>
</dbReference>
<dbReference type="InterPro" id="IPR003711">
    <property type="entry name" value="CarD-like/TRCF_RID"/>
</dbReference>
<dbReference type="PANTHER" id="PTHR47964:SF1">
    <property type="entry name" value="ATP-DEPENDENT DNA HELICASE HOMOLOG RECG, CHLOROPLASTIC"/>
    <property type="match status" value="1"/>
</dbReference>
<dbReference type="Proteomes" id="UP000070422">
    <property type="component" value="Unassembled WGS sequence"/>
</dbReference>
<comment type="similarity">
    <text evidence="11 13">In the C-terminal section; belongs to the helicase family. RecG subfamily.</text>
</comment>
<dbReference type="PATRIC" id="fig|87541.4.peg.733"/>
<evidence type="ECO:0000256" key="7">
    <source>
        <dbReference type="ARBA" id="ARBA00022840"/>
    </source>
</evidence>
<dbReference type="SUPFAM" id="SSF52540">
    <property type="entry name" value="P-loop containing nucleoside triphosphate hydrolases"/>
    <property type="match status" value="4"/>
</dbReference>
<dbReference type="InterPro" id="IPR036101">
    <property type="entry name" value="CarD-like/TRCF_RID_sf"/>
</dbReference>
<evidence type="ECO:0000313" key="16">
    <source>
        <dbReference type="EMBL" id="KXB36763.1"/>
    </source>
</evidence>
<dbReference type="SMART" id="SM00487">
    <property type="entry name" value="DEXDc"/>
    <property type="match status" value="1"/>
</dbReference>
<dbReference type="Pfam" id="PF00270">
    <property type="entry name" value="DEAD"/>
    <property type="match status" value="1"/>
</dbReference>
<dbReference type="InterPro" id="IPR001650">
    <property type="entry name" value="Helicase_C-like"/>
</dbReference>
<protein>
    <recommendedName>
        <fullName evidence="12 13">Transcription-repair-coupling factor</fullName>
        <shortName evidence="13">TRCF</shortName>
        <ecNumber evidence="13">3.6.4.-</ecNumber>
    </recommendedName>
</protein>
<dbReference type="EC" id="3.6.4.-" evidence="13"/>
<dbReference type="Gene3D" id="2.40.10.170">
    <property type="match status" value="1"/>
</dbReference>
<dbReference type="SUPFAM" id="SSF141259">
    <property type="entry name" value="CarD-like"/>
    <property type="match status" value="1"/>
</dbReference>
<dbReference type="GO" id="GO:0000716">
    <property type="term" value="P:transcription-coupled nucleotide-excision repair, DNA damage recognition"/>
    <property type="evidence" value="ECO:0007669"/>
    <property type="project" value="UniProtKB-UniRule"/>
</dbReference>
<dbReference type="Pfam" id="PF00271">
    <property type="entry name" value="Helicase_C"/>
    <property type="match status" value="1"/>
</dbReference>
<evidence type="ECO:0000259" key="14">
    <source>
        <dbReference type="PROSITE" id="PS51192"/>
    </source>
</evidence>
<dbReference type="InterPro" id="IPR005118">
    <property type="entry name" value="TRCF_C"/>
</dbReference>
<comment type="caution">
    <text evidence="16">The sequence shown here is derived from an EMBL/GenBank/DDBJ whole genome shotgun (WGS) entry which is preliminary data.</text>
</comment>
<dbReference type="GO" id="GO:0005737">
    <property type="term" value="C:cytoplasm"/>
    <property type="evidence" value="ECO:0007669"/>
    <property type="project" value="UniProtKB-SubCell"/>
</dbReference>
<proteinExistence type="inferred from homology"/>
<dbReference type="FunFam" id="3.40.50.300:FF:000546">
    <property type="entry name" value="Transcription-repair-coupling factor"/>
    <property type="match status" value="1"/>
</dbReference>
<dbReference type="PROSITE" id="PS51194">
    <property type="entry name" value="HELICASE_CTER"/>
    <property type="match status" value="1"/>
</dbReference>
<evidence type="ECO:0000256" key="6">
    <source>
        <dbReference type="ARBA" id="ARBA00022806"/>
    </source>
</evidence>
<dbReference type="SMART" id="SM00982">
    <property type="entry name" value="TRCF"/>
    <property type="match status" value="1"/>
</dbReference>
<dbReference type="InterPro" id="IPR037235">
    <property type="entry name" value="TRCF-like_C_D7"/>
</dbReference>
<gene>
    <name evidence="13" type="primary">mfd</name>
    <name evidence="16" type="ORF">HMPREF3187_00734</name>
</gene>
<dbReference type="PANTHER" id="PTHR47964">
    <property type="entry name" value="ATP-DEPENDENT DNA HELICASE HOMOLOG RECG, CHLOROPLASTIC"/>
    <property type="match status" value="1"/>
</dbReference>
<comment type="subcellular location">
    <subcellularLocation>
        <location evidence="1 13">Cytoplasm</location>
    </subcellularLocation>
</comment>
<evidence type="ECO:0000256" key="13">
    <source>
        <dbReference type="HAMAP-Rule" id="MF_00969"/>
    </source>
</evidence>
<evidence type="ECO:0000256" key="12">
    <source>
        <dbReference type="ARBA" id="ARBA00070128"/>
    </source>
</evidence>
<dbReference type="Pfam" id="PF17757">
    <property type="entry name" value="UvrB_inter"/>
    <property type="match status" value="1"/>
</dbReference>
<evidence type="ECO:0000256" key="5">
    <source>
        <dbReference type="ARBA" id="ARBA00022801"/>
    </source>
</evidence>
<reference evidence="16 17" key="1">
    <citation type="submission" date="2016-01" db="EMBL/GenBank/DDBJ databases">
        <authorList>
            <person name="Oliw E.H."/>
        </authorList>
    </citation>
    <scope>NUCLEOTIDE SEQUENCE [LARGE SCALE GENOMIC DNA]</scope>
    <source>
        <strain evidence="16 17">KA00635</strain>
    </source>
</reference>
<dbReference type="GO" id="GO:0003684">
    <property type="term" value="F:damaged DNA binding"/>
    <property type="evidence" value="ECO:0007669"/>
    <property type="project" value="InterPro"/>
</dbReference>
<evidence type="ECO:0000313" key="17">
    <source>
        <dbReference type="Proteomes" id="UP000070422"/>
    </source>
</evidence>
<keyword evidence="8 13" id="KW-0238">DNA-binding</keyword>
<dbReference type="SUPFAM" id="SSF143517">
    <property type="entry name" value="TRCF domain-like"/>
    <property type="match status" value="1"/>
</dbReference>
<name>A0A133Y0R0_9LACT</name>
<dbReference type="OrthoDB" id="9804325at2"/>
<keyword evidence="3 13" id="KW-0547">Nucleotide-binding</keyword>
<keyword evidence="6" id="KW-0347">Helicase</keyword>
<sequence>MDLERYFQNYIFTEDVKKSLSKGHRVLYLGLQGTAKAYVCQAIASSAKGRKLLVIVNNLLNAEKLSEDLANFYPEDRIKVYTTPETVVEDLAIQSPEALSDRLQVMEWLAQEDQDGIVICSLFALKRAVLPLKEWKEWTLSIEKGQDLSVSDLQERLNSLGYVRTQATMKPGEMSVRGDIVDCYPLHLPYPVRCSLGFDEVEKITYFDPNTQKSIEEKDRVTIIPAKEWLIRGENLSQALKDLQTYKRNYLANLSDVEVRKRLTAAFEEEEQVWKEGKITEKTPFFYQAICPKQETLLDYFSKEDRIVVDDLPRLLEINHEIDQSAALFFQDKLEQGLLPGLETYYQNFAEVIHHVSQPLFYFAQWQRGYGNIHFDCVHSFQTRPITTFHQQMESLKIEIEAWLNRKRTIVIYINQADKLRELEETLNALSIFSQVSLSGEIFEGKVNLLLGHLNAGIEFVEGRLVLMGEGDIYHSQPKRRRQSSSILSNAERLKSYQELKPGDYVVHINHGIGQFIGIETLEVLGTHKDYLTIMYADKASIHVPIDQMDLVQKYVSSEGKAPRLNKMGGSEWHKTKQKVSRQIEDIADDLIDLYAKRQMEEGYAFSPDTSEQAEFEAAFPYVETGDQLRSIQEIKADMEKIQPMDRLLVGDVGFGKTEVAMRAAFKALMDGKQVAFLVPTTVLAQQHYETLSERFREYPFTVELLSRFRTTSEQKEVIAGLKQGSVNLVVGTHRLLSQDVSFLDLGLLVVDEEQRFGVKDKERLKKLRENVDVLTLTATPIPRTLNMSMMGVRDLSVIETPPANRYPVQTYVMEQNYGAVKDAIERELARNGQVFYLFNNVKAIQEKASEIHQLVPEARVAIAHGRMTANQLEEVLMDFLSGDDDVLVTTTIIETGIDMPNVNTLLVEKADRMGLSTLYQLRGRVGRSNRVAYAYFMYEPNKMLNETSEKRLMALRDFTELGSGFKIAMRDLSIRGAGNLLGKQQHGFVNSVGYDLFQQMLEEAIQKKQGKLPKKRAVITELDLQVDAYIPSTYISDENQKVEIYKRVNRLTTIDAMWDLDEELLDRFGEPPIEVQWLLNVGGIKGLASQNGIEKIQQRGHALTLIFAKQEDPQTLTSEIFQALSDIPMKVQMKMDEQKLMLQLNTGELKVDAWLDYLIQFNDRLKALHQNNQKKEANENS</sequence>
<dbReference type="Pfam" id="PF02559">
    <property type="entry name" value="CarD_TRCF_RID"/>
    <property type="match status" value="1"/>
</dbReference>
<evidence type="ECO:0000256" key="10">
    <source>
        <dbReference type="ARBA" id="ARBA00061104"/>
    </source>
</evidence>
<dbReference type="SMART" id="SM00490">
    <property type="entry name" value="HELICc"/>
    <property type="match status" value="1"/>
</dbReference>
<dbReference type="NCBIfam" id="TIGR00580">
    <property type="entry name" value="mfd"/>
    <property type="match status" value="1"/>
</dbReference>
<organism evidence="16 17">
    <name type="scientific">Aerococcus christensenii</name>
    <dbReference type="NCBI Taxonomy" id="87541"/>
    <lineage>
        <taxon>Bacteria</taxon>
        <taxon>Bacillati</taxon>
        <taxon>Bacillota</taxon>
        <taxon>Bacilli</taxon>
        <taxon>Lactobacillales</taxon>
        <taxon>Aerococcaceae</taxon>
        <taxon>Aerococcus</taxon>
    </lineage>
</organism>
<dbReference type="AlphaFoldDB" id="A0A133Y0R0"/>
<dbReference type="InterPro" id="IPR027417">
    <property type="entry name" value="P-loop_NTPase"/>
</dbReference>
<dbReference type="InterPro" id="IPR047112">
    <property type="entry name" value="RecG/Mfd"/>
</dbReference>
<dbReference type="Gene3D" id="3.30.2060.10">
    <property type="entry name" value="Penicillin-binding protein 1b domain"/>
    <property type="match status" value="1"/>
</dbReference>
<dbReference type="EMBL" id="LSCQ01000038">
    <property type="protein sequence ID" value="KXB36763.1"/>
    <property type="molecule type" value="Genomic_DNA"/>
</dbReference>
<keyword evidence="7 13" id="KW-0067">ATP-binding</keyword>
<dbReference type="GO" id="GO:0005524">
    <property type="term" value="F:ATP binding"/>
    <property type="evidence" value="ECO:0007669"/>
    <property type="project" value="UniProtKB-UniRule"/>
</dbReference>
<dbReference type="InterPro" id="IPR041471">
    <property type="entry name" value="UvrB_inter"/>
</dbReference>
<evidence type="ECO:0000256" key="2">
    <source>
        <dbReference type="ARBA" id="ARBA00022490"/>
    </source>
</evidence>
<evidence type="ECO:0000256" key="8">
    <source>
        <dbReference type="ARBA" id="ARBA00023125"/>
    </source>
</evidence>
<dbReference type="SMART" id="SM01058">
    <property type="entry name" value="CarD_TRCF"/>
    <property type="match status" value="1"/>
</dbReference>
<dbReference type="Gene3D" id="3.40.50.11180">
    <property type="match status" value="1"/>
</dbReference>
<dbReference type="STRING" id="87541.AWM71_04420"/>
<dbReference type="CDD" id="cd17991">
    <property type="entry name" value="DEXHc_TRCF"/>
    <property type="match status" value="1"/>
</dbReference>
<evidence type="ECO:0000256" key="3">
    <source>
        <dbReference type="ARBA" id="ARBA00022741"/>
    </source>
</evidence>
<keyword evidence="5 13" id="KW-0378">Hydrolase</keyword>
<keyword evidence="9 13" id="KW-0234">DNA repair</keyword>
<dbReference type="GO" id="GO:0003678">
    <property type="term" value="F:DNA helicase activity"/>
    <property type="evidence" value="ECO:0007669"/>
    <property type="project" value="TreeGrafter"/>
</dbReference>
<dbReference type="InterPro" id="IPR011545">
    <property type="entry name" value="DEAD/DEAH_box_helicase_dom"/>
</dbReference>
<evidence type="ECO:0000256" key="1">
    <source>
        <dbReference type="ARBA" id="ARBA00004496"/>
    </source>
</evidence>
<dbReference type="RefSeq" id="WP_060936716.1">
    <property type="nucleotide sequence ID" value="NZ_JASOZP010000007.1"/>
</dbReference>
<dbReference type="Gene3D" id="3.40.50.300">
    <property type="entry name" value="P-loop containing nucleotide triphosphate hydrolases"/>
    <property type="match status" value="2"/>
</dbReference>
<dbReference type="GO" id="GO:0016787">
    <property type="term" value="F:hydrolase activity"/>
    <property type="evidence" value="ECO:0007669"/>
    <property type="project" value="UniProtKB-KW"/>
</dbReference>
<evidence type="ECO:0000259" key="15">
    <source>
        <dbReference type="PROSITE" id="PS51194"/>
    </source>
</evidence>
<accession>A0A133Y0R0</accession>
<evidence type="ECO:0000256" key="9">
    <source>
        <dbReference type="ARBA" id="ARBA00023204"/>
    </source>
</evidence>
<evidence type="ECO:0000256" key="11">
    <source>
        <dbReference type="ARBA" id="ARBA00061399"/>
    </source>
</evidence>
<keyword evidence="4 13" id="KW-0227">DNA damage</keyword>
<comment type="function">
    <text evidence="13">Couples transcription and DNA repair by recognizing RNA polymerase (RNAP) stalled at DNA lesions. Mediates ATP-dependent release of RNAP and its truncated transcript from the DNA, and recruitment of nucleotide excision repair machinery to the damaged site.</text>
</comment>
<dbReference type="HAMAP" id="MF_00969">
    <property type="entry name" value="TRCF"/>
    <property type="match status" value="1"/>
</dbReference>
<evidence type="ECO:0000256" key="4">
    <source>
        <dbReference type="ARBA" id="ARBA00022763"/>
    </source>
</evidence>
<comment type="similarity">
    <text evidence="10 13">In the N-terminal section; belongs to the UvrB family.</text>
</comment>
<dbReference type="Gene3D" id="3.90.1150.50">
    <property type="entry name" value="Transcription-repair-coupling factor, D7 domain"/>
    <property type="match status" value="1"/>
</dbReference>
<dbReference type="InterPro" id="IPR004576">
    <property type="entry name" value="Mfd"/>
</dbReference>
<dbReference type="Pfam" id="PF03461">
    <property type="entry name" value="TRCF"/>
    <property type="match status" value="1"/>
</dbReference>
<keyword evidence="2 13" id="KW-0963">Cytoplasm</keyword>
<feature type="domain" description="Helicase ATP-binding" evidence="14">
    <location>
        <begin position="638"/>
        <end position="799"/>
    </location>
</feature>